<comment type="similarity">
    <text evidence="2">Belongs to the MscS (TC 1.A.23) family.</text>
</comment>
<feature type="transmembrane region" description="Helical" evidence="7">
    <location>
        <begin position="74"/>
        <end position="94"/>
    </location>
</feature>
<evidence type="ECO:0000256" key="1">
    <source>
        <dbReference type="ARBA" id="ARBA00004651"/>
    </source>
</evidence>
<feature type="domain" description="Mechanosensitive ion channel MscS" evidence="8">
    <location>
        <begin position="96"/>
        <end position="163"/>
    </location>
</feature>
<dbReference type="InterPro" id="IPR006685">
    <property type="entry name" value="MscS_channel_2nd"/>
</dbReference>
<dbReference type="InterPro" id="IPR049278">
    <property type="entry name" value="MS_channel_C"/>
</dbReference>
<accession>A0A8J6TPG4</accession>
<feature type="domain" description="Mechanosensitive ion channel transmembrane helices 2/3" evidence="10">
    <location>
        <begin position="55"/>
        <end position="95"/>
    </location>
</feature>
<evidence type="ECO:0000256" key="5">
    <source>
        <dbReference type="ARBA" id="ARBA00022989"/>
    </source>
</evidence>
<reference evidence="11" key="1">
    <citation type="submission" date="2020-08" db="EMBL/GenBank/DDBJ databases">
        <title>Genome public.</title>
        <authorList>
            <person name="Liu C."/>
            <person name="Sun Q."/>
        </authorList>
    </citation>
    <scope>NUCLEOTIDE SEQUENCE</scope>
    <source>
        <strain evidence="11">NSJ-15</strain>
    </source>
</reference>
<dbReference type="PROSITE" id="PS01246">
    <property type="entry name" value="UPF0003"/>
    <property type="match status" value="1"/>
</dbReference>
<evidence type="ECO:0000313" key="12">
    <source>
        <dbReference type="Proteomes" id="UP000632659"/>
    </source>
</evidence>
<evidence type="ECO:0000256" key="3">
    <source>
        <dbReference type="ARBA" id="ARBA00022475"/>
    </source>
</evidence>
<evidence type="ECO:0000259" key="10">
    <source>
        <dbReference type="Pfam" id="PF21088"/>
    </source>
</evidence>
<dbReference type="AlphaFoldDB" id="A0A8J6TPG4"/>
<dbReference type="InterPro" id="IPR023408">
    <property type="entry name" value="MscS_beta-dom_sf"/>
</dbReference>
<dbReference type="SUPFAM" id="SSF82861">
    <property type="entry name" value="Mechanosensitive channel protein MscS (YggB), transmembrane region"/>
    <property type="match status" value="1"/>
</dbReference>
<dbReference type="GO" id="GO:0008381">
    <property type="term" value="F:mechanosensitive monoatomic ion channel activity"/>
    <property type="evidence" value="ECO:0007669"/>
    <property type="project" value="InterPro"/>
</dbReference>
<dbReference type="InterPro" id="IPR010920">
    <property type="entry name" value="LSM_dom_sf"/>
</dbReference>
<organism evidence="11 12">
    <name type="scientific">Massiliimalia timonensis</name>
    <dbReference type="NCBI Taxonomy" id="1987501"/>
    <lineage>
        <taxon>Bacteria</taxon>
        <taxon>Bacillati</taxon>
        <taxon>Bacillota</taxon>
        <taxon>Clostridia</taxon>
        <taxon>Eubacteriales</taxon>
        <taxon>Oscillospiraceae</taxon>
        <taxon>Massiliimalia</taxon>
    </lineage>
</organism>
<dbReference type="Pfam" id="PF21088">
    <property type="entry name" value="MS_channel_1st"/>
    <property type="match status" value="1"/>
</dbReference>
<dbReference type="InterPro" id="IPR011014">
    <property type="entry name" value="MscS_channel_TM-2"/>
</dbReference>
<keyword evidence="4 7" id="KW-0812">Transmembrane</keyword>
<dbReference type="GO" id="GO:0005886">
    <property type="term" value="C:plasma membrane"/>
    <property type="evidence" value="ECO:0007669"/>
    <property type="project" value="UniProtKB-SubCell"/>
</dbReference>
<dbReference type="PANTHER" id="PTHR30221:SF8">
    <property type="entry name" value="SMALL-CONDUCTANCE MECHANOSENSITIVE CHANNEL"/>
    <property type="match status" value="1"/>
</dbReference>
<dbReference type="Pfam" id="PF21082">
    <property type="entry name" value="MS_channel_3rd"/>
    <property type="match status" value="1"/>
</dbReference>
<comment type="caution">
    <text evidence="11">The sequence shown here is derived from an EMBL/GenBank/DDBJ whole genome shotgun (WGS) entry which is preliminary data.</text>
</comment>
<dbReference type="Pfam" id="PF00924">
    <property type="entry name" value="MS_channel_2nd"/>
    <property type="match status" value="1"/>
</dbReference>
<dbReference type="EMBL" id="JACRTL010000001">
    <property type="protein sequence ID" value="MBC8610164.1"/>
    <property type="molecule type" value="Genomic_DNA"/>
</dbReference>
<evidence type="ECO:0000256" key="2">
    <source>
        <dbReference type="ARBA" id="ARBA00008017"/>
    </source>
</evidence>
<evidence type="ECO:0000259" key="9">
    <source>
        <dbReference type="Pfam" id="PF21082"/>
    </source>
</evidence>
<feature type="domain" description="Mechanosensitive ion channel MscS C-terminal" evidence="9">
    <location>
        <begin position="171"/>
        <end position="251"/>
    </location>
</feature>
<dbReference type="Proteomes" id="UP000632659">
    <property type="component" value="Unassembled WGS sequence"/>
</dbReference>
<dbReference type="RefSeq" id="WP_093988570.1">
    <property type="nucleotide sequence ID" value="NZ_FYDD01000003.1"/>
</dbReference>
<protein>
    <submittedName>
        <fullName evidence="11">Mechanosensitive ion channel</fullName>
    </submittedName>
</protein>
<feature type="transmembrane region" description="Helical" evidence="7">
    <location>
        <begin position="47"/>
        <end position="68"/>
    </location>
</feature>
<keyword evidence="6 7" id="KW-0472">Membrane</keyword>
<name>A0A8J6TPG4_9FIRM</name>
<evidence type="ECO:0000313" key="11">
    <source>
        <dbReference type="EMBL" id="MBC8610164.1"/>
    </source>
</evidence>
<keyword evidence="5 7" id="KW-1133">Transmembrane helix</keyword>
<evidence type="ECO:0000259" key="8">
    <source>
        <dbReference type="Pfam" id="PF00924"/>
    </source>
</evidence>
<dbReference type="SUPFAM" id="SSF82689">
    <property type="entry name" value="Mechanosensitive channel protein MscS (YggB), C-terminal domain"/>
    <property type="match status" value="1"/>
</dbReference>
<dbReference type="SUPFAM" id="SSF50182">
    <property type="entry name" value="Sm-like ribonucleoproteins"/>
    <property type="match status" value="1"/>
</dbReference>
<dbReference type="Gene3D" id="3.30.70.100">
    <property type="match status" value="1"/>
</dbReference>
<gene>
    <name evidence="11" type="ORF">H8702_03365</name>
</gene>
<evidence type="ECO:0000256" key="4">
    <source>
        <dbReference type="ARBA" id="ARBA00022692"/>
    </source>
</evidence>
<feature type="transmembrane region" description="Helical" evidence="7">
    <location>
        <begin position="17"/>
        <end position="35"/>
    </location>
</feature>
<keyword evidence="12" id="KW-1185">Reference proteome</keyword>
<dbReference type="InterPro" id="IPR045275">
    <property type="entry name" value="MscS_archaea/bacteria_type"/>
</dbReference>
<keyword evidence="3" id="KW-1003">Cell membrane</keyword>
<comment type="subcellular location">
    <subcellularLocation>
        <location evidence="1">Cell membrane</location>
        <topology evidence="1">Multi-pass membrane protein</topology>
    </subcellularLocation>
</comment>
<dbReference type="InterPro" id="IPR006686">
    <property type="entry name" value="MscS_channel_CS"/>
</dbReference>
<dbReference type="InterPro" id="IPR011066">
    <property type="entry name" value="MscS_channel_C_sf"/>
</dbReference>
<proteinExistence type="inferred from homology"/>
<evidence type="ECO:0000256" key="7">
    <source>
        <dbReference type="SAM" id="Phobius"/>
    </source>
</evidence>
<dbReference type="InterPro" id="IPR049142">
    <property type="entry name" value="MS_channel_1st"/>
</dbReference>
<dbReference type="PANTHER" id="PTHR30221">
    <property type="entry name" value="SMALL-CONDUCTANCE MECHANOSENSITIVE CHANNEL"/>
    <property type="match status" value="1"/>
</dbReference>
<evidence type="ECO:0000256" key="6">
    <source>
        <dbReference type="ARBA" id="ARBA00023136"/>
    </source>
</evidence>
<dbReference type="Gene3D" id="2.30.30.60">
    <property type="match status" value="1"/>
</dbReference>
<sequence length="268" mass="30377">MTFETIWDKYGSTALELLLVLVIGLTLIKLVMNLLRKGLQKSKIDVTAHKFILTICKFLLLFLLALAILETLNIKASSVLAAFGVVGLAVSLAVQDTLSNVASGFLLLMTRPFEVGDYVQVNNVEGTVIHISIVNTKLDTIDNKAVYIPNRQITDSVITNFTREEQRRLDLKFSIAYHNDFRKAKEILLDIVTHHPMALQEPEPVVRLCEHGDSALKILVRVWVKSEDYWDLNFDLLEEVKLRFDEAGIEIPYQHMDVIVHHTKKPDA</sequence>
<dbReference type="OrthoDB" id="9809206at2"/>
<dbReference type="Gene3D" id="1.10.287.1260">
    <property type="match status" value="1"/>
</dbReference>